<accession>A0A9P4HAM4</accession>
<sequence>MMLEAQSNPSKILAHCCSYDGLSSRLCEEAGFPMISLAGYPCASSLDLPDTGYIAMAEMCHKIQEAVRMVDVPIMADADTGYGSPMNVKRTVEYYAEAGAVGVMIEDQAWPKTAVDARNKGNDISILARTDSLILGWDEVMTRAEDLKRIGFDAVFVEALPDKEAIAQCVKEVDICMFANIIEGGKTENLSAADLASLGFAAVAYPWTLVAAKLRSIRETLEALKKSMTEGAPPQILSYDEVCYGVGFNKYWDEEERYEYIESALWVRLLGGSSQKKQAAPNNPQQRLARFRQRYNQVLQTWQKAQNLASDREALGNIRRGFQALTAILNDESRSPAPHTCLQFAAAQQIYTAVSKIAATSHDEGMVRDAVAFYNALIDSEEEDFLENDVFAVSLMNFVNRTVGSGSMGVGEDIEADIVELLFGIAAKIRLQPEILPVWFTTASTDSSGQLANQKVDFAGVTQKEDFPLCYQLIDHVHHEGRIGDFARTGLLYVFESASKSLTLEAWIVNSDLPTLMATGLGALYSQLSRKLSVLHPPQNLPIILSLSDYGEMQPNPQAESFFGEDFQNHLLTFLSYLTFWQDVLEHCRSTDVRHTLIDHFQILFLQQLLYPSLLESSDADGGSSVAVLTYLRRILGALDHPELVNMILQYLLGLQDYTVSSPRMPRSPAALKRRQSLLLTNAQDKDDDRFNPSLFNLVDLVLGSTSSRNAQTIAAGLKLTTIILSKNHGYALGSLVKIMHAHHKEPFRTIGGLNIELETYLNLAINVAGEDGVDEAYESHLKDIQSLLESHPCSLKAIALPGVSSKSQGYFDTAESSAREVDSHYLVPEDPLCQSLVDLLRHFLTNDIETNLALTETIVCMGTCSQLHLEGWLSVDPADYEFEEAGPEPTEFTNDNFRSMLMAGRLPTWKPAATPPLLACLQQLNEQIEALRADVRDWDDLVASRKTAFRFHEEMHDAMKMPTPQMKPSRQSSDTPAGSWTPQIPKHVLDSSTTPSRTQSPRGRKEALAEQRSTPTASPAPSRFGGSTMVGSPSRGLSPLPAPQAGKRQTTLFSDIDANFAGLRHQDVFKRRIRFRRPVGSQTIEVMLSKYQPPPKDDEDGEASGAEKEKEQDDVREASLLHIITNVVILQEFVLELVAIMQIRASLFSEVRFG</sequence>
<dbReference type="InterPro" id="IPR039556">
    <property type="entry name" value="ICL/PEPM"/>
</dbReference>
<dbReference type="InterPro" id="IPR019384">
    <property type="entry name" value="FHIP"/>
</dbReference>
<feature type="compositionally biased region" description="Polar residues" evidence="2">
    <location>
        <begin position="967"/>
        <end position="983"/>
    </location>
</feature>
<evidence type="ECO:0000256" key="2">
    <source>
        <dbReference type="SAM" id="MobiDB-lite"/>
    </source>
</evidence>
<evidence type="ECO:0000313" key="5">
    <source>
        <dbReference type="Proteomes" id="UP000799777"/>
    </source>
</evidence>
<dbReference type="Pfam" id="PF13714">
    <property type="entry name" value="PEP_mutase"/>
    <property type="match status" value="1"/>
</dbReference>
<name>A0A9P4HAM4_9PLEO</name>
<keyword evidence="5" id="KW-1185">Reference proteome</keyword>
<feature type="compositionally biased region" description="Low complexity" evidence="2">
    <location>
        <begin position="992"/>
        <end position="1002"/>
    </location>
</feature>
<dbReference type="PANTHER" id="PTHR21705">
    <property type="entry name" value="RAI16 PROTEIN-RELATED"/>
    <property type="match status" value="1"/>
</dbReference>
<feature type="domain" description="FHF complex subunit HOOK-interacting protein C-terminal" evidence="3">
    <location>
        <begin position="830"/>
        <end position="948"/>
    </location>
</feature>
<dbReference type="InterPro" id="IPR040442">
    <property type="entry name" value="Pyrv_kinase-like_dom_sf"/>
</dbReference>
<comment type="caution">
    <text evidence="4">The sequence shown here is derived from an EMBL/GenBank/DDBJ whole genome shotgun (WGS) entry which is preliminary data.</text>
</comment>
<organism evidence="4 5">
    <name type="scientific">Setomelanomma holmii</name>
    <dbReference type="NCBI Taxonomy" id="210430"/>
    <lineage>
        <taxon>Eukaryota</taxon>
        <taxon>Fungi</taxon>
        <taxon>Dikarya</taxon>
        <taxon>Ascomycota</taxon>
        <taxon>Pezizomycotina</taxon>
        <taxon>Dothideomycetes</taxon>
        <taxon>Pleosporomycetidae</taxon>
        <taxon>Pleosporales</taxon>
        <taxon>Pleosporineae</taxon>
        <taxon>Phaeosphaeriaceae</taxon>
        <taxon>Setomelanomma</taxon>
    </lineage>
</organism>
<dbReference type="Pfam" id="PF10257">
    <property type="entry name" value="RAI16-like"/>
    <property type="match status" value="1"/>
</dbReference>
<dbReference type="PANTHER" id="PTHR21705:SF11">
    <property type="entry name" value="FHIP FAMILY PROTEIN CG3558"/>
    <property type="match status" value="1"/>
</dbReference>
<comment type="similarity">
    <text evidence="1">Belongs to the FHIP family.</text>
</comment>
<evidence type="ECO:0000259" key="3">
    <source>
        <dbReference type="Pfam" id="PF19314"/>
    </source>
</evidence>
<evidence type="ECO:0000256" key="1">
    <source>
        <dbReference type="ARBA" id="ARBA00024336"/>
    </source>
</evidence>
<gene>
    <name evidence="4" type="ORF">EK21DRAFT_111586</name>
</gene>
<evidence type="ECO:0000313" key="4">
    <source>
        <dbReference type="EMBL" id="KAF2030709.1"/>
    </source>
</evidence>
<dbReference type="SUPFAM" id="SSF51621">
    <property type="entry name" value="Phosphoenolpyruvate/pyruvate domain"/>
    <property type="match status" value="1"/>
</dbReference>
<feature type="region of interest" description="Disordered" evidence="2">
    <location>
        <begin position="1089"/>
        <end position="1113"/>
    </location>
</feature>
<dbReference type="CDD" id="cd00377">
    <property type="entry name" value="ICL_PEPM"/>
    <property type="match status" value="1"/>
</dbReference>
<dbReference type="OrthoDB" id="5350595at2759"/>
<dbReference type="EMBL" id="ML978187">
    <property type="protein sequence ID" value="KAF2030709.1"/>
    <property type="molecule type" value="Genomic_DNA"/>
</dbReference>
<reference evidence="4" key="1">
    <citation type="journal article" date="2020" name="Stud. Mycol.">
        <title>101 Dothideomycetes genomes: a test case for predicting lifestyles and emergence of pathogens.</title>
        <authorList>
            <person name="Haridas S."/>
            <person name="Albert R."/>
            <person name="Binder M."/>
            <person name="Bloem J."/>
            <person name="Labutti K."/>
            <person name="Salamov A."/>
            <person name="Andreopoulos B."/>
            <person name="Baker S."/>
            <person name="Barry K."/>
            <person name="Bills G."/>
            <person name="Bluhm B."/>
            <person name="Cannon C."/>
            <person name="Castanera R."/>
            <person name="Culley D."/>
            <person name="Daum C."/>
            <person name="Ezra D."/>
            <person name="Gonzalez J."/>
            <person name="Henrissat B."/>
            <person name="Kuo A."/>
            <person name="Liang C."/>
            <person name="Lipzen A."/>
            <person name="Lutzoni F."/>
            <person name="Magnuson J."/>
            <person name="Mondo S."/>
            <person name="Nolan M."/>
            <person name="Ohm R."/>
            <person name="Pangilinan J."/>
            <person name="Park H.-J."/>
            <person name="Ramirez L."/>
            <person name="Alfaro M."/>
            <person name="Sun H."/>
            <person name="Tritt A."/>
            <person name="Yoshinaga Y."/>
            <person name="Zwiers L.-H."/>
            <person name="Turgeon B."/>
            <person name="Goodwin S."/>
            <person name="Spatafora J."/>
            <person name="Crous P."/>
            <person name="Grigoriev I."/>
        </authorList>
    </citation>
    <scope>NUCLEOTIDE SEQUENCE</scope>
    <source>
        <strain evidence="4">CBS 110217</strain>
    </source>
</reference>
<dbReference type="AlphaFoldDB" id="A0A9P4HAM4"/>
<dbReference type="InterPro" id="IPR015813">
    <property type="entry name" value="Pyrv/PenolPyrv_kinase-like_dom"/>
</dbReference>
<dbReference type="GO" id="GO:0003824">
    <property type="term" value="F:catalytic activity"/>
    <property type="evidence" value="ECO:0007669"/>
    <property type="project" value="InterPro"/>
</dbReference>
<dbReference type="Gene3D" id="3.20.20.60">
    <property type="entry name" value="Phosphoenolpyruvate-binding domains"/>
    <property type="match status" value="2"/>
</dbReference>
<dbReference type="InterPro" id="IPR045669">
    <property type="entry name" value="FHIP_C"/>
</dbReference>
<protein>
    <recommendedName>
        <fullName evidence="3">FHF complex subunit HOOK-interacting protein C-terminal domain-containing protein</fullName>
    </recommendedName>
</protein>
<dbReference type="Proteomes" id="UP000799777">
    <property type="component" value="Unassembled WGS sequence"/>
</dbReference>
<feature type="region of interest" description="Disordered" evidence="2">
    <location>
        <begin position="956"/>
        <end position="1048"/>
    </location>
</feature>
<proteinExistence type="inferred from homology"/>
<dbReference type="Pfam" id="PF19314">
    <property type="entry name" value="DUF5917"/>
    <property type="match status" value="1"/>
</dbReference>